<protein>
    <submittedName>
        <fullName evidence="3">Integrase H2C2 domain-containing protein</fullName>
    </submittedName>
</protein>
<evidence type="ECO:0000259" key="2">
    <source>
        <dbReference type="Pfam" id="PF17921"/>
    </source>
</evidence>
<dbReference type="InterPro" id="IPR052160">
    <property type="entry name" value="Gypsy_RT_Integrase-like"/>
</dbReference>
<feature type="region of interest" description="Disordered" evidence="1">
    <location>
        <begin position="52"/>
        <end position="73"/>
    </location>
</feature>
<dbReference type="Proteomes" id="UP001604336">
    <property type="component" value="Unassembled WGS sequence"/>
</dbReference>
<dbReference type="Gene3D" id="1.10.340.70">
    <property type="match status" value="1"/>
</dbReference>
<feature type="domain" description="Integrase zinc-binding" evidence="2">
    <location>
        <begin position="83"/>
        <end position="132"/>
    </location>
</feature>
<accession>A0ABD1RD46</accession>
<gene>
    <name evidence="3" type="ORF">Adt_31098</name>
</gene>
<dbReference type="InterPro" id="IPR041588">
    <property type="entry name" value="Integrase_H2C2"/>
</dbReference>
<dbReference type="EMBL" id="JBFOLK010000009">
    <property type="protein sequence ID" value="KAL2486342.1"/>
    <property type="molecule type" value="Genomic_DNA"/>
</dbReference>
<organism evidence="3 4">
    <name type="scientific">Abeliophyllum distichum</name>
    <dbReference type="NCBI Taxonomy" id="126358"/>
    <lineage>
        <taxon>Eukaryota</taxon>
        <taxon>Viridiplantae</taxon>
        <taxon>Streptophyta</taxon>
        <taxon>Embryophyta</taxon>
        <taxon>Tracheophyta</taxon>
        <taxon>Spermatophyta</taxon>
        <taxon>Magnoliopsida</taxon>
        <taxon>eudicotyledons</taxon>
        <taxon>Gunneridae</taxon>
        <taxon>Pentapetalae</taxon>
        <taxon>asterids</taxon>
        <taxon>lamiids</taxon>
        <taxon>Lamiales</taxon>
        <taxon>Oleaceae</taxon>
        <taxon>Forsythieae</taxon>
        <taxon>Abeliophyllum</taxon>
    </lineage>
</organism>
<name>A0ABD1RD46_9LAMI</name>
<proteinExistence type="predicted"/>
<dbReference type="Pfam" id="PF17921">
    <property type="entry name" value="Integrase_H2C2"/>
    <property type="match status" value="1"/>
</dbReference>
<keyword evidence="4" id="KW-1185">Reference proteome</keyword>
<comment type="caution">
    <text evidence="3">The sequence shown here is derived from an EMBL/GenBank/DDBJ whole genome shotgun (WGS) entry which is preliminary data.</text>
</comment>
<evidence type="ECO:0000256" key="1">
    <source>
        <dbReference type="SAM" id="MobiDB-lite"/>
    </source>
</evidence>
<dbReference type="PANTHER" id="PTHR47266">
    <property type="entry name" value="ENDONUCLEASE-RELATED"/>
    <property type="match status" value="1"/>
</dbReference>
<evidence type="ECO:0000313" key="4">
    <source>
        <dbReference type="Proteomes" id="UP001604336"/>
    </source>
</evidence>
<sequence length="149" mass="17042">MENGYVDALSKLTSSRDFDLMKAIPVEKLNRSSVPRTYCHDNIRIPEVDEGDHRILDQPSTTERQTRSAKALQKGREEDAVYVMKKIHEGICDNHSEGMTLAQKALKQGYYWPTMKKDSHNYAKKCDRCQKFTTIPKLSAQNLTPVTIP</sequence>
<dbReference type="AlphaFoldDB" id="A0ABD1RD46"/>
<evidence type="ECO:0000313" key="3">
    <source>
        <dbReference type="EMBL" id="KAL2486342.1"/>
    </source>
</evidence>
<reference evidence="4" key="1">
    <citation type="submission" date="2024-07" db="EMBL/GenBank/DDBJ databases">
        <title>Two chromosome-level genome assemblies of Korean endemic species Abeliophyllum distichum and Forsythia ovata (Oleaceae).</title>
        <authorList>
            <person name="Jang H."/>
        </authorList>
    </citation>
    <scope>NUCLEOTIDE SEQUENCE [LARGE SCALE GENOMIC DNA]</scope>
</reference>